<evidence type="ECO:0000256" key="9">
    <source>
        <dbReference type="ARBA" id="ARBA00022617"/>
    </source>
</evidence>
<dbReference type="PANTHER" id="PTHR43410:SF4">
    <property type="entry name" value="NITRIC OXIDE SYNTHASE"/>
    <property type="match status" value="1"/>
</dbReference>
<keyword evidence="16" id="KW-0560">Oxidoreductase</keyword>
<evidence type="ECO:0000313" key="25">
    <source>
        <dbReference type="Proteomes" id="UP001162483"/>
    </source>
</evidence>
<dbReference type="EC" id="1.14.13.39" evidence="7"/>
<keyword evidence="17" id="KW-0408">Iron</keyword>
<dbReference type="InterPro" id="IPR023173">
    <property type="entry name" value="NADPH_Cyt_P450_Rdtase_alpha"/>
</dbReference>
<evidence type="ECO:0000256" key="17">
    <source>
        <dbReference type="ARBA" id="ARBA00023004"/>
    </source>
</evidence>
<reference evidence="24" key="1">
    <citation type="submission" date="2023-05" db="EMBL/GenBank/DDBJ databases">
        <authorList>
            <person name="Stuckert A."/>
        </authorList>
    </citation>
    <scope>NUCLEOTIDE SEQUENCE</scope>
</reference>
<organism evidence="24 25">
    <name type="scientific">Staurois parvus</name>
    <dbReference type="NCBI Taxonomy" id="386267"/>
    <lineage>
        <taxon>Eukaryota</taxon>
        <taxon>Metazoa</taxon>
        <taxon>Chordata</taxon>
        <taxon>Craniata</taxon>
        <taxon>Vertebrata</taxon>
        <taxon>Euteleostomi</taxon>
        <taxon>Amphibia</taxon>
        <taxon>Batrachia</taxon>
        <taxon>Anura</taxon>
        <taxon>Neobatrachia</taxon>
        <taxon>Ranoidea</taxon>
        <taxon>Ranidae</taxon>
        <taxon>Staurois</taxon>
    </lineage>
</organism>
<dbReference type="Pfam" id="PF00667">
    <property type="entry name" value="FAD_binding_1"/>
    <property type="match status" value="1"/>
</dbReference>
<keyword evidence="8" id="KW-0963">Cytoplasm</keyword>
<dbReference type="InterPro" id="IPR017938">
    <property type="entry name" value="Riboflavin_synthase-like_b-brl"/>
</dbReference>
<evidence type="ECO:0000256" key="21">
    <source>
        <dbReference type="ARBA" id="ARBA00049808"/>
    </source>
</evidence>
<evidence type="ECO:0000256" key="20">
    <source>
        <dbReference type="ARBA" id="ARBA00049784"/>
    </source>
</evidence>
<keyword evidence="12" id="KW-0479">Metal-binding</keyword>
<evidence type="ECO:0000256" key="4">
    <source>
        <dbReference type="ARBA" id="ARBA00001974"/>
    </source>
</evidence>
<comment type="cofactor">
    <cofactor evidence="3">
        <name>heme b</name>
        <dbReference type="ChEBI" id="CHEBI:60344"/>
    </cofactor>
</comment>
<evidence type="ECO:0000256" key="12">
    <source>
        <dbReference type="ARBA" id="ARBA00022723"/>
    </source>
</evidence>
<keyword evidence="10" id="KW-0285">Flavoprotein</keyword>
<comment type="similarity">
    <text evidence="6">Belongs to the NOS family.</text>
</comment>
<keyword evidence="11" id="KW-0288">FMN</keyword>
<name>A0ABN9H2G5_9NEOB</name>
<evidence type="ECO:0000256" key="3">
    <source>
        <dbReference type="ARBA" id="ARBA00001970"/>
    </source>
</evidence>
<evidence type="ECO:0000259" key="23">
    <source>
        <dbReference type="PROSITE" id="PS51384"/>
    </source>
</evidence>
<dbReference type="Gene3D" id="1.20.990.10">
    <property type="entry name" value="NADPH-cytochrome p450 Reductase, Chain A, domain 3"/>
    <property type="match status" value="1"/>
</dbReference>
<evidence type="ECO:0000256" key="6">
    <source>
        <dbReference type="ARBA" id="ARBA00006267"/>
    </source>
</evidence>
<evidence type="ECO:0000256" key="19">
    <source>
        <dbReference type="ARBA" id="ARBA00049771"/>
    </source>
</evidence>
<evidence type="ECO:0000256" key="2">
    <source>
        <dbReference type="ARBA" id="ARBA00001950"/>
    </source>
</evidence>
<dbReference type="PRINTS" id="PR00371">
    <property type="entry name" value="FPNCR"/>
</dbReference>
<comment type="cofactor">
    <cofactor evidence="1">
        <name>FMN</name>
        <dbReference type="ChEBI" id="CHEBI:58210"/>
    </cofactor>
</comment>
<dbReference type="InterPro" id="IPR001709">
    <property type="entry name" value="Flavoprot_Pyr_Nucl_cyt_Rdtase"/>
</dbReference>
<evidence type="ECO:0000256" key="1">
    <source>
        <dbReference type="ARBA" id="ARBA00001917"/>
    </source>
</evidence>
<keyword evidence="13" id="KW-0274">FAD</keyword>
<dbReference type="InterPro" id="IPR017927">
    <property type="entry name" value="FAD-bd_FR_type"/>
</dbReference>
<comment type="cofactor">
    <cofactor evidence="2">
        <name>(6R)-L-erythro-5,6,7,8-tetrahydrobiopterin</name>
        <dbReference type="ChEBI" id="CHEBI:59560"/>
    </cofactor>
</comment>
<dbReference type="InterPro" id="IPR039261">
    <property type="entry name" value="FNR_nucleotide-bd"/>
</dbReference>
<feature type="non-terminal residue" evidence="24">
    <location>
        <position position="1"/>
    </location>
</feature>
<evidence type="ECO:0000256" key="18">
    <source>
        <dbReference type="ARBA" id="ARBA00047419"/>
    </source>
</evidence>
<dbReference type="SUPFAM" id="SSF63380">
    <property type="entry name" value="Riboflavin synthase domain-like"/>
    <property type="match status" value="1"/>
</dbReference>
<evidence type="ECO:0000313" key="24">
    <source>
        <dbReference type="EMBL" id="CAI9615927.1"/>
    </source>
</evidence>
<dbReference type="Gene3D" id="2.40.30.10">
    <property type="entry name" value="Translation factors"/>
    <property type="match status" value="1"/>
</dbReference>
<evidence type="ECO:0000256" key="22">
    <source>
        <dbReference type="ARBA" id="ARBA00049812"/>
    </source>
</evidence>
<dbReference type="Proteomes" id="UP001162483">
    <property type="component" value="Unassembled WGS sequence"/>
</dbReference>
<dbReference type="SUPFAM" id="SSF52343">
    <property type="entry name" value="Ferredoxin reductase-like, C-terminal NADP-linked domain"/>
    <property type="match status" value="1"/>
</dbReference>
<evidence type="ECO:0000256" key="7">
    <source>
        <dbReference type="ARBA" id="ARBA00012989"/>
    </source>
</evidence>
<dbReference type="PANTHER" id="PTHR43410">
    <property type="entry name" value="NITRIC OXIDE SYNTHASE OXYGENASE"/>
    <property type="match status" value="1"/>
</dbReference>
<sequence length="261" mass="29282">SLATLLVKLSSENYQEAQYLPGEHVGVFPGNQPDLVTSIIKLLKDVPPNNQDIRLETRSPQGNFWTVSEKIPPCSLFQALTFFVDITTPPSQLLLKKLSLLAADAKDKQRLEDLSNIEKYKSWKSYSYPSILEVLEEFPSLEVPATFILTQLPPLKARYYSISSSKDMIPGEIHLTVAVVNYKTKGGHGSLHHGVCSTWFNTIGLNELVPCFIRSTNTFHLPESPSTPCILIGPGTGISPFRAFWQQRLHDLEKRGMTHEF</sequence>
<evidence type="ECO:0000256" key="5">
    <source>
        <dbReference type="ARBA" id="ARBA00004514"/>
    </source>
</evidence>
<dbReference type="PROSITE" id="PS51384">
    <property type="entry name" value="FAD_FR"/>
    <property type="match status" value="1"/>
</dbReference>
<gene>
    <name evidence="24" type="ORF">SPARVUS_LOCUS15301849</name>
</gene>
<dbReference type="Gene3D" id="3.40.50.80">
    <property type="entry name" value="Nucleotide-binding domain of ferredoxin-NADP reductase (FNR) module"/>
    <property type="match status" value="1"/>
</dbReference>
<evidence type="ECO:0000256" key="16">
    <source>
        <dbReference type="ARBA" id="ARBA00023002"/>
    </source>
</evidence>
<evidence type="ECO:0000256" key="13">
    <source>
        <dbReference type="ARBA" id="ARBA00022827"/>
    </source>
</evidence>
<comment type="cofactor">
    <cofactor evidence="4">
        <name>FAD</name>
        <dbReference type="ChEBI" id="CHEBI:57692"/>
    </cofactor>
</comment>
<proteinExistence type="inferred from homology"/>
<dbReference type="InterPro" id="IPR050607">
    <property type="entry name" value="NOS"/>
</dbReference>
<evidence type="ECO:0000256" key="14">
    <source>
        <dbReference type="ARBA" id="ARBA00022857"/>
    </source>
</evidence>
<protein>
    <recommendedName>
        <fullName evidence="19">Nitric oxide synthase, inducible</fullName>
        <ecNumber evidence="7">1.14.13.39</ecNumber>
    </recommendedName>
    <alternativeName>
        <fullName evidence="21">Inducible NO synthase</fullName>
    </alternativeName>
    <alternativeName>
        <fullName evidence="20">NOS type II</fullName>
    </alternativeName>
    <alternativeName>
        <fullName evidence="22">Peptidyl-cysteine S-nitrosylase NOS2</fullName>
    </alternativeName>
</protein>
<keyword evidence="15" id="KW-0112">Calmodulin-binding</keyword>
<comment type="caution">
    <text evidence="24">The sequence shown here is derived from an EMBL/GenBank/DDBJ whole genome shotgun (WGS) entry which is preliminary data.</text>
</comment>
<evidence type="ECO:0000256" key="8">
    <source>
        <dbReference type="ARBA" id="ARBA00022490"/>
    </source>
</evidence>
<keyword evidence="25" id="KW-1185">Reference proteome</keyword>
<comment type="subcellular location">
    <subcellularLocation>
        <location evidence="5">Cytoplasm</location>
        <location evidence="5">Cytosol</location>
    </subcellularLocation>
</comment>
<evidence type="ECO:0000256" key="11">
    <source>
        <dbReference type="ARBA" id="ARBA00022643"/>
    </source>
</evidence>
<keyword evidence="9" id="KW-0349">Heme</keyword>
<accession>A0ABN9H2G5</accession>
<feature type="domain" description="FAD-binding FR-type" evidence="23">
    <location>
        <begin position="1"/>
        <end position="222"/>
    </location>
</feature>
<keyword evidence="14" id="KW-0521">NADP</keyword>
<dbReference type="InterPro" id="IPR003097">
    <property type="entry name" value="CysJ-like_FAD-binding"/>
</dbReference>
<evidence type="ECO:0000256" key="15">
    <source>
        <dbReference type="ARBA" id="ARBA00022860"/>
    </source>
</evidence>
<dbReference type="EMBL" id="CATNWA010019954">
    <property type="protein sequence ID" value="CAI9615927.1"/>
    <property type="molecule type" value="Genomic_DNA"/>
</dbReference>
<comment type="catalytic activity">
    <reaction evidence="18">
        <text>2 L-arginine + 3 NADPH + 4 O2 + H(+) = 2 L-citrulline + 2 nitric oxide + 3 NADP(+) + 4 H2O</text>
        <dbReference type="Rhea" id="RHEA:19897"/>
        <dbReference type="ChEBI" id="CHEBI:15377"/>
        <dbReference type="ChEBI" id="CHEBI:15378"/>
        <dbReference type="ChEBI" id="CHEBI:15379"/>
        <dbReference type="ChEBI" id="CHEBI:16480"/>
        <dbReference type="ChEBI" id="CHEBI:32682"/>
        <dbReference type="ChEBI" id="CHEBI:57743"/>
        <dbReference type="ChEBI" id="CHEBI:57783"/>
        <dbReference type="ChEBI" id="CHEBI:58349"/>
        <dbReference type="EC" id="1.14.13.39"/>
    </reaction>
    <physiologicalReaction direction="left-to-right" evidence="18">
        <dbReference type="Rhea" id="RHEA:19898"/>
    </physiologicalReaction>
</comment>
<evidence type="ECO:0000256" key="10">
    <source>
        <dbReference type="ARBA" id="ARBA00022630"/>
    </source>
</evidence>